<comment type="caution">
    <text evidence="2">The sequence shown here is derived from an EMBL/GenBank/DDBJ whole genome shotgun (WGS) entry which is preliminary data.</text>
</comment>
<keyword evidence="3" id="KW-1185">Reference proteome</keyword>
<dbReference type="RefSeq" id="WP_214436208.1">
    <property type="nucleotide sequence ID" value="NZ_CAWPUQ010000225.1"/>
</dbReference>
<gene>
    <name evidence="2" type="ORF">I8752_32060</name>
</gene>
<dbReference type="GO" id="GO:0003677">
    <property type="term" value="F:DNA binding"/>
    <property type="evidence" value="ECO:0007669"/>
    <property type="project" value="InterPro"/>
</dbReference>
<sequence>MASQGLRASPEGIKAAKTALTDKTLSQYKLAAALGITRQPVSKFFAGESVSRSCFVQICQQLGLSWQKVAGLPEDMVTEATTKVQPKSIDLDTLVRKIRQQYQDKILDQCGTLQMLDIAQAISLLDIYTHVNVLEELTCQQWLEISDLMQDLSHESNFKRLPGGSHQRKLPGLEAVSRYSKLMVLGKPGSGKTTFLQYLALACSKGNFQPQHIAIFIKLKEFAEDVQENNQLNLFKYISQEFLSCSIEEESIVTILTEGKALILLDGLDEVPSDNSERVLREIRRFTQFYYKNQFAIACRIAAQQYRFQGFTEVEIADFNYEQVEAFVKKWFVAVARKSKEDGEATGNLFIHQLNLPENQQIRELAITPILLHLICLVFQVKAEFPSDLTKLYEQVLNILIVRWDETKGVKRHNVYLNLTINIKKKLLSQIAAITFEQGNYLFTQAQIQQITIQYLKTLSYIKIDAIQLQQASEVVLKQIELQEGLLIERARGIYSFSHLTLHEYFVSKNIVDSPDRGCKNLVSHITEVSWRNIFLLTVSMLSNANKILGLMKCQIDLLVANDSKIQDFLIWLSEKSISVSTNYKAAAIRAFYLVCVRRTPAESLFAHVVRTASLTTEDEDSFYRQHHVFVHTPSYELEYALVGNIAFNSDLALDEFLTSTLTCAGELDFAVELTFNDALVLDHAHALSIAFDEALALVLESEFKQEMQKLKKQLPPIENYCRQFRYWWQANGKVWGEQLRSLLIKYRNIGHDWQFNKQQIELLQKYYEANKLLVDCLNSAANVTPSVRQEIEETLLLGITEIKNAKI</sequence>
<dbReference type="SUPFAM" id="SSF47413">
    <property type="entry name" value="lambda repressor-like DNA-binding domains"/>
    <property type="match status" value="1"/>
</dbReference>
<evidence type="ECO:0000313" key="3">
    <source>
        <dbReference type="Proteomes" id="UP000662314"/>
    </source>
</evidence>
<dbReference type="InterPro" id="IPR007111">
    <property type="entry name" value="NACHT_NTPase"/>
</dbReference>
<dbReference type="InterPro" id="IPR010982">
    <property type="entry name" value="Lambda_DNA-bd_dom_sf"/>
</dbReference>
<accession>A0A8J7LGY7</accession>
<dbReference type="PROSITE" id="PS50837">
    <property type="entry name" value="NACHT"/>
    <property type="match status" value="1"/>
</dbReference>
<dbReference type="InterPro" id="IPR054501">
    <property type="entry name" value="NCH2"/>
</dbReference>
<dbReference type="InterPro" id="IPR027417">
    <property type="entry name" value="P-loop_NTPase"/>
</dbReference>
<dbReference type="Gene3D" id="3.40.50.300">
    <property type="entry name" value="P-loop containing nucleotide triphosphate hydrolases"/>
    <property type="match status" value="1"/>
</dbReference>
<evidence type="ECO:0000259" key="1">
    <source>
        <dbReference type="PROSITE" id="PS50837"/>
    </source>
</evidence>
<dbReference type="Pfam" id="PF22727">
    <property type="entry name" value="NCH2"/>
    <property type="match status" value="1"/>
</dbReference>
<evidence type="ECO:0000313" key="2">
    <source>
        <dbReference type="EMBL" id="MBH8577522.1"/>
    </source>
</evidence>
<dbReference type="AlphaFoldDB" id="A0A8J7LGY7"/>
<dbReference type="EMBL" id="JAECZA010000289">
    <property type="protein sequence ID" value="MBH8577522.1"/>
    <property type="molecule type" value="Genomic_DNA"/>
</dbReference>
<dbReference type="PANTHER" id="PTHR46844">
    <property type="entry name" value="SLR5058 PROTEIN"/>
    <property type="match status" value="1"/>
</dbReference>
<organism evidence="2 3">
    <name type="scientific">Dendronalium phyllosphericum CENA369</name>
    <dbReference type="NCBI Taxonomy" id="1725256"/>
    <lineage>
        <taxon>Bacteria</taxon>
        <taxon>Bacillati</taxon>
        <taxon>Cyanobacteriota</taxon>
        <taxon>Cyanophyceae</taxon>
        <taxon>Nostocales</taxon>
        <taxon>Nostocaceae</taxon>
        <taxon>Dendronalium</taxon>
        <taxon>Dendronalium phyllosphericum</taxon>
    </lineage>
</organism>
<dbReference type="Pfam" id="PF05729">
    <property type="entry name" value="NACHT"/>
    <property type="match status" value="1"/>
</dbReference>
<dbReference type="Proteomes" id="UP000662314">
    <property type="component" value="Unassembled WGS sequence"/>
</dbReference>
<dbReference type="PANTHER" id="PTHR46844:SF1">
    <property type="entry name" value="SLR5058 PROTEIN"/>
    <property type="match status" value="1"/>
</dbReference>
<feature type="domain" description="NACHT" evidence="1">
    <location>
        <begin position="180"/>
        <end position="300"/>
    </location>
</feature>
<protein>
    <submittedName>
        <fullName evidence="2">NACHT domain-containing NTPase</fullName>
    </submittedName>
</protein>
<reference evidence="2 3" key="1">
    <citation type="journal article" date="2021" name="Int. J. Syst. Evol. Microbiol.">
        <title>Amazonocrinis nigriterrae gen. nov., sp. nov., Atlanticothrix silvestris gen. nov., sp. nov. and Dendronalium phyllosphericum gen. nov., sp. nov., nostocacean cyanobacteria from Brazilian environments.</title>
        <authorList>
            <person name="Alvarenga D.O."/>
            <person name="Andreote A.P.D."/>
            <person name="Branco L.H.Z."/>
            <person name="Delbaje E."/>
            <person name="Cruz R.B."/>
            <person name="Varani A.M."/>
            <person name="Fiore M.F."/>
        </authorList>
    </citation>
    <scope>NUCLEOTIDE SEQUENCE [LARGE SCALE GENOMIC DNA]</scope>
    <source>
        <strain evidence="2 3">CENA369</strain>
    </source>
</reference>
<name>A0A8J7LGY7_9NOST</name>
<dbReference type="SUPFAM" id="SSF52540">
    <property type="entry name" value="P-loop containing nucleoside triphosphate hydrolases"/>
    <property type="match status" value="1"/>
</dbReference>
<proteinExistence type="predicted"/>